<gene>
    <name evidence="2" type="ORF">TAV2_LOCUS25627</name>
</gene>
<feature type="region of interest" description="Disordered" evidence="1">
    <location>
        <begin position="1"/>
        <end position="32"/>
    </location>
</feature>
<dbReference type="AlphaFoldDB" id="A0AAU9T3E9"/>
<dbReference type="InterPro" id="IPR046350">
    <property type="entry name" value="Cystatin_sf"/>
</dbReference>
<dbReference type="Gene3D" id="3.10.450.10">
    <property type="match status" value="1"/>
</dbReference>
<reference evidence="2 3" key="1">
    <citation type="submission" date="2022-03" db="EMBL/GenBank/DDBJ databases">
        <authorList>
            <person name="Nunn A."/>
            <person name="Chopra R."/>
            <person name="Nunn A."/>
            <person name="Contreras Garrido A."/>
        </authorList>
    </citation>
    <scope>NUCLEOTIDE SEQUENCE [LARGE SCALE GENOMIC DNA]</scope>
</reference>
<dbReference type="EMBL" id="OU466863">
    <property type="protein sequence ID" value="CAH2077404.1"/>
    <property type="molecule type" value="Genomic_DNA"/>
</dbReference>
<name>A0AAU9T3E9_THLAR</name>
<organism evidence="2 3">
    <name type="scientific">Thlaspi arvense</name>
    <name type="common">Field penny-cress</name>
    <dbReference type="NCBI Taxonomy" id="13288"/>
    <lineage>
        <taxon>Eukaryota</taxon>
        <taxon>Viridiplantae</taxon>
        <taxon>Streptophyta</taxon>
        <taxon>Embryophyta</taxon>
        <taxon>Tracheophyta</taxon>
        <taxon>Spermatophyta</taxon>
        <taxon>Magnoliopsida</taxon>
        <taxon>eudicotyledons</taxon>
        <taxon>Gunneridae</taxon>
        <taxon>Pentapetalae</taxon>
        <taxon>rosids</taxon>
        <taxon>malvids</taxon>
        <taxon>Brassicales</taxon>
        <taxon>Brassicaceae</taxon>
        <taxon>Thlaspideae</taxon>
        <taxon>Thlaspi</taxon>
    </lineage>
</organism>
<sequence length="161" mass="18095">MVAASASERSEPSSPKRLKLEEPSSDATVSEEDLTNDLRLFDEEWKKSGGFDVDFSKLRHTFGAGAVDLDDDDLVDEHDTNRDLLNMLSEMAISYYKEETDTSLELVKVLRANFHPSAAITLFITFEANDLSDGNQTKLYQAVVRYLPVDIEVCSCWPKPL</sequence>
<dbReference type="InterPro" id="IPR006525">
    <property type="entry name" value="Cystatin-related_pln"/>
</dbReference>
<accession>A0AAU9T3E9</accession>
<evidence type="ECO:0000256" key="1">
    <source>
        <dbReference type="SAM" id="MobiDB-lite"/>
    </source>
</evidence>
<dbReference type="PANTHER" id="PTHR31228:SF22">
    <property type="entry name" value="CYSTATIN_MONELLIN SUPERFAMILY PROTEIN"/>
    <property type="match status" value="1"/>
</dbReference>
<proteinExistence type="predicted"/>
<dbReference type="PANTHER" id="PTHR31228">
    <property type="entry name" value="CYSTATIN/MONELLIN SUPERFAMILY PROTEIN"/>
    <property type="match status" value="1"/>
</dbReference>
<feature type="compositionally biased region" description="Low complexity" evidence="1">
    <location>
        <begin position="1"/>
        <end position="15"/>
    </location>
</feature>
<keyword evidence="3" id="KW-1185">Reference proteome</keyword>
<dbReference type="Proteomes" id="UP000836841">
    <property type="component" value="Chromosome 7"/>
</dbReference>
<dbReference type="SUPFAM" id="SSF54403">
    <property type="entry name" value="Cystatin/monellin"/>
    <property type="match status" value="1"/>
</dbReference>
<evidence type="ECO:0000313" key="3">
    <source>
        <dbReference type="Proteomes" id="UP000836841"/>
    </source>
</evidence>
<evidence type="ECO:0000313" key="2">
    <source>
        <dbReference type="EMBL" id="CAH2077404.1"/>
    </source>
</evidence>
<dbReference type="NCBIfam" id="TIGR01638">
    <property type="entry name" value="Atha_cystat_rel"/>
    <property type="match status" value="1"/>
</dbReference>
<protein>
    <submittedName>
        <fullName evidence="2">Uncharacterized protein</fullName>
    </submittedName>
</protein>